<dbReference type="EMBL" id="QUAB01000046">
    <property type="protein sequence ID" value="REJ04436.1"/>
    <property type="molecule type" value="Genomic_DNA"/>
</dbReference>
<dbReference type="InterPro" id="IPR050155">
    <property type="entry name" value="HAD-like_hydrolase_sf"/>
</dbReference>
<dbReference type="Gene3D" id="3.40.50.1000">
    <property type="entry name" value="HAD superfamily/HAD-like"/>
    <property type="match status" value="1"/>
</dbReference>
<sequence>MGIRAICWDWNGTLLDDAEICRQVMNRVLATHDREPFPDLAAYRATFRFPIRAFYADAGLGDDVFRPAAEQYLGWLEQRTGEAALHTRAESTVATLTDRGVIQVLASATLTDLLTRQLEPHGLAHRFDRILSITDPFHPSKHEVIAGWLHTSGFAPDEVLMIGDTNHDLEISTGLGTRFVHFDGGHQAAQAGVHSIRSLDEVLALV</sequence>
<dbReference type="RefSeq" id="WP_116242835.1">
    <property type="nucleotide sequence ID" value="NZ_QUAB01000046.1"/>
</dbReference>
<keyword evidence="1" id="KW-0378">Hydrolase</keyword>
<dbReference type="SFLD" id="SFLDG01129">
    <property type="entry name" value="C1.5:_HAD__Beta-PGM__Phosphata"/>
    <property type="match status" value="1"/>
</dbReference>
<dbReference type="Gene3D" id="1.10.150.240">
    <property type="entry name" value="Putative phosphatase, domain 2"/>
    <property type="match status" value="1"/>
</dbReference>
<organism evidence="1 2">
    <name type="scientific">Microbacterium bovistercoris</name>
    <dbReference type="NCBI Taxonomy" id="2293570"/>
    <lineage>
        <taxon>Bacteria</taxon>
        <taxon>Bacillati</taxon>
        <taxon>Actinomycetota</taxon>
        <taxon>Actinomycetes</taxon>
        <taxon>Micrococcales</taxon>
        <taxon>Microbacteriaceae</taxon>
        <taxon>Microbacterium</taxon>
    </lineage>
</organism>
<protein>
    <submittedName>
        <fullName evidence="1">HAD family hydrolase</fullName>
    </submittedName>
</protein>
<dbReference type="SUPFAM" id="SSF56784">
    <property type="entry name" value="HAD-like"/>
    <property type="match status" value="1"/>
</dbReference>
<reference evidence="1 2" key="1">
    <citation type="submission" date="2018-08" db="EMBL/GenBank/DDBJ databases">
        <title>Isolation, diversity and antifungal activity of Actinobacteria from cow dung.</title>
        <authorList>
            <person name="Ling L."/>
        </authorList>
    </citation>
    <scope>NUCLEOTIDE SEQUENCE [LARGE SCALE GENOMIC DNA]</scope>
    <source>
        <strain evidence="1 2">NEAU-LLE</strain>
    </source>
</reference>
<dbReference type="SFLD" id="SFLDS00003">
    <property type="entry name" value="Haloacid_Dehalogenase"/>
    <property type="match status" value="1"/>
</dbReference>
<dbReference type="GO" id="GO:0005829">
    <property type="term" value="C:cytosol"/>
    <property type="evidence" value="ECO:0007669"/>
    <property type="project" value="TreeGrafter"/>
</dbReference>
<dbReference type="PANTHER" id="PTHR43434">
    <property type="entry name" value="PHOSPHOGLYCOLATE PHOSPHATASE"/>
    <property type="match status" value="1"/>
</dbReference>
<keyword evidence="2" id="KW-1185">Reference proteome</keyword>
<dbReference type="OrthoDB" id="9782449at2"/>
<evidence type="ECO:0000313" key="1">
    <source>
        <dbReference type="EMBL" id="REJ04436.1"/>
    </source>
</evidence>
<dbReference type="GO" id="GO:0006281">
    <property type="term" value="P:DNA repair"/>
    <property type="evidence" value="ECO:0007669"/>
    <property type="project" value="TreeGrafter"/>
</dbReference>
<dbReference type="AlphaFoldDB" id="A0A371NQK2"/>
<comment type="caution">
    <text evidence="1">The sequence shown here is derived from an EMBL/GenBank/DDBJ whole genome shotgun (WGS) entry which is preliminary data.</text>
</comment>
<evidence type="ECO:0000313" key="2">
    <source>
        <dbReference type="Proteomes" id="UP000262172"/>
    </source>
</evidence>
<name>A0A371NQK2_9MICO</name>
<dbReference type="PANTHER" id="PTHR43434:SF1">
    <property type="entry name" value="PHOSPHOGLYCOLATE PHOSPHATASE"/>
    <property type="match status" value="1"/>
</dbReference>
<dbReference type="InterPro" id="IPR036412">
    <property type="entry name" value="HAD-like_sf"/>
</dbReference>
<dbReference type="Proteomes" id="UP000262172">
    <property type="component" value="Unassembled WGS sequence"/>
</dbReference>
<dbReference type="InterPro" id="IPR023214">
    <property type="entry name" value="HAD_sf"/>
</dbReference>
<dbReference type="GO" id="GO:0008967">
    <property type="term" value="F:phosphoglycolate phosphatase activity"/>
    <property type="evidence" value="ECO:0007669"/>
    <property type="project" value="TreeGrafter"/>
</dbReference>
<gene>
    <name evidence="1" type="ORF">DY023_13340</name>
</gene>
<proteinExistence type="predicted"/>
<dbReference type="InterPro" id="IPR041492">
    <property type="entry name" value="HAD_2"/>
</dbReference>
<dbReference type="InterPro" id="IPR023198">
    <property type="entry name" value="PGP-like_dom2"/>
</dbReference>
<accession>A0A371NQK2</accession>
<dbReference type="Pfam" id="PF13419">
    <property type="entry name" value="HAD_2"/>
    <property type="match status" value="1"/>
</dbReference>